<dbReference type="PANTHER" id="PTHR21255:SF7">
    <property type="entry name" value="DYNEIN LIGHT CHAIN TCTEX-TYPE PROTEIN 2B"/>
    <property type="match status" value="1"/>
</dbReference>
<dbReference type="STRING" id="53326.A0A016TII0"/>
<dbReference type="PANTHER" id="PTHR21255">
    <property type="entry name" value="T-COMPLEX-ASSOCIATED-TESTIS-EXPRESSED 1/ DYNEIN LIGHT CHAIN"/>
    <property type="match status" value="1"/>
</dbReference>
<gene>
    <name evidence="2" type="primary">Acey_s0100.g3270</name>
    <name evidence="2" type="ORF">Y032_0100g3270</name>
</gene>
<dbReference type="OrthoDB" id="10260741at2759"/>
<dbReference type="Gene3D" id="3.30.1140.40">
    <property type="entry name" value="Tctex-1"/>
    <property type="match status" value="1"/>
</dbReference>
<evidence type="ECO:0000313" key="2">
    <source>
        <dbReference type="EMBL" id="EYC02393.1"/>
    </source>
</evidence>
<dbReference type="CDD" id="cd21459">
    <property type="entry name" value="DLC-like_TCTEX1D2"/>
    <property type="match status" value="1"/>
</dbReference>
<dbReference type="AlphaFoldDB" id="A0A016TII0"/>
<dbReference type="GO" id="GO:0045505">
    <property type="term" value="F:dynein intermediate chain binding"/>
    <property type="evidence" value="ECO:0007669"/>
    <property type="project" value="TreeGrafter"/>
</dbReference>
<dbReference type="InterPro" id="IPR038586">
    <property type="entry name" value="Tctex-1-like_sf"/>
</dbReference>
<dbReference type="GO" id="GO:0005868">
    <property type="term" value="C:cytoplasmic dynein complex"/>
    <property type="evidence" value="ECO:0007669"/>
    <property type="project" value="TreeGrafter"/>
</dbReference>
<evidence type="ECO:0000313" key="3">
    <source>
        <dbReference type="Proteomes" id="UP000024635"/>
    </source>
</evidence>
<sequence length="84" mass="9809">MDKLLLKTLAITMHVNKKKISQRLGLHLRQYKYVVQVAIGEQRGQGLNITSQCFWDNDCDGLATYLYHDDSLWCSMIVFAIFHY</sequence>
<accession>A0A016TII0</accession>
<dbReference type="Proteomes" id="UP000024635">
    <property type="component" value="Unassembled WGS sequence"/>
</dbReference>
<dbReference type="InterPro" id="IPR005334">
    <property type="entry name" value="Tctex-1-like"/>
</dbReference>
<reference evidence="3" key="1">
    <citation type="journal article" date="2015" name="Nat. Genet.">
        <title>The genome and transcriptome of the zoonotic hookworm Ancylostoma ceylanicum identify infection-specific gene families.</title>
        <authorList>
            <person name="Schwarz E.M."/>
            <person name="Hu Y."/>
            <person name="Antoshechkin I."/>
            <person name="Miller M.M."/>
            <person name="Sternberg P.W."/>
            <person name="Aroian R.V."/>
        </authorList>
    </citation>
    <scope>NUCLEOTIDE SEQUENCE</scope>
    <source>
        <strain evidence="3">HY135</strain>
    </source>
</reference>
<dbReference type="Pfam" id="PF03645">
    <property type="entry name" value="Tctex-1"/>
    <property type="match status" value="1"/>
</dbReference>
<dbReference type="GO" id="GO:0007018">
    <property type="term" value="P:microtubule-based movement"/>
    <property type="evidence" value="ECO:0007669"/>
    <property type="project" value="TreeGrafter"/>
</dbReference>
<comment type="caution">
    <text evidence="2">The sequence shown here is derived from an EMBL/GenBank/DDBJ whole genome shotgun (WGS) entry which is preliminary data.</text>
</comment>
<name>A0A016TII0_9BILA</name>
<protein>
    <recommendedName>
        <fullName evidence="4">Tctex-1 family protein</fullName>
    </recommendedName>
</protein>
<evidence type="ECO:0008006" key="4">
    <source>
        <dbReference type="Google" id="ProtNLM"/>
    </source>
</evidence>
<dbReference type="GO" id="GO:0005737">
    <property type="term" value="C:cytoplasm"/>
    <property type="evidence" value="ECO:0007669"/>
    <property type="project" value="TreeGrafter"/>
</dbReference>
<organism evidence="2 3">
    <name type="scientific">Ancylostoma ceylanicum</name>
    <dbReference type="NCBI Taxonomy" id="53326"/>
    <lineage>
        <taxon>Eukaryota</taxon>
        <taxon>Metazoa</taxon>
        <taxon>Ecdysozoa</taxon>
        <taxon>Nematoda</taxon>
        <taxon>Chromadorea</taxon>
        <taxon>Rhabditida</taxon>
        <taxon>Rhabditina</taxon>
        <taxon>Rhabditomorpha</taxon>
        <taxon>Strongyloidea</taxon>
        <taxon>Ancylostomatidae</taxon>
        <taxon>Ancylostomatinae</taxon>
        <taxon>Ancylostoma</taxon>
    </lineage>
</organism>
<evidence type="ECO:0000256" key="1">
    <source>
        <dbReference type="ARBA" id="ARBA00005361"/>
    </source>
</evidence>
<comment type="similarity">
    <text evidence="1">Belongs to the dynein light chain Tctex-type family.</text>
</comment>
<keyword evidence="3" id="KW-1185">Reference proteome</keyword>
<proteinExistence type="inferred from homology"/>
<dbReference type="EMBL" id="JARK01001436">
    <property type="protein sequence ID" value="EYC02393.1"/>
    <property type="molecule type" value="Genomic_DNA"/>
</dbReference>